<dbReference type="AlphaFoldDB" id="A0A2V2B9W9"/>
<sequence>MKPPMECQRQNHILCLIAEKDGKLSVMTGVCFSLALVNIMKGAWV</sequence>
<name>A0A2V2B9W9_9GAMM</name>
<organism evidence="1 2">
    <name type="scientific">Pantoea allii</name>
    <dbReference type="NCBI Taxonomy" id="574096"/>
    <lineage>
        <taxon>Bacteria</taxon>
        <taxon>Pseudomonadati</taxon>
        <taxon>Pseudomonadota</taxon>
        <taxon>Gammaproteobacteria</taxon>
        <taxon>Enterobacterales</taxon>
        <taxon>Erwiniaceae</taxon>
        <taxon>Pantoea</taxon>
    </lineage>
</organism>
<dbReference type="Proteomes" id="UP000245981">
    <property type="component" value="Unassembled WGS sequence"/>
</dbReference>
<reference evidence="1 2" key="1">
    <citation type="submission" date="2018-05" db="EMBL/GenBank/DDBJ databases">
        <title>Genomic Encyclopedia of Type Strains, Phase IV (KMG-V): Genome sequencing to study the core and pangenomes of soil and plant-associated prokaryotes.</title>
        <authorList>
            <person name="Whitman W."/>
        </authorList>
    </citation>
    <scope>NUCLEOTIDE SEQUENCE [LARGE SCALE GENOMIC DNA]</scope>
    <source>
        <strain evidence="1 2">PNA 200-10</strain>
    </source>
</reference>
<gene>
    <name evidence="1" type="ORF">C7431_106286</name>
</gene>
<dbReference type="EMBL" id="QGHF01000006">
    <property type="protein sequence ID" value="PWK96355.1"/>
    <property type="molecule type" value="Genomic_DNA"/>
</dbReference>
<accession>A0A2V2B9W9</accession>
<evidence type="ECO:0000313" key="1">
    <source>
        <dbReference type="EMBL" id="PWK96355.1"/>
    </source>
</evidence>
<proteinExistence type="predicted"/>
<comment type="caution">
    <text evidence="1">The sequence shown here is derived from an EMBL/GenBank/DDBJ whole genome shotgun (WGS) entry which is preliminary data.</text>
</comment>
<evidence type="ECO:0000313" key="2">
    <source>
        <dbReference type="Proteomes" id="UP000245981"/>
    </source>
</evidence>
<protein>
    <submittedName>
        <fullName evidence="1">Uncharacterized protein</fullName>
    </submittedName>
</protein>